<dbReference type="EMBL" id="JRKL02000081">
    <property type="protein sequence ID" value="KAF3975428.1"/>
    <property type="molecule type" value="Genomic_DNA"/>
</dbReference>
<proteinExistence type="predicted"/>
<reference evidence="1" key="1">
    <citation type="submission" date="2020-03" db="EMBL/GenBank/DDBJ databases">
        <title>Castanea mollissima Vanexum genome sequencing.</title>
        <authorList>
            <person name="Staton M."/>
        </authorList>
    </citation>
    <scope>NUCLEOTIDE SEQUENCE</scope>
    <source>
        <tissue evidence="1">Leaf</tissue>
    </source>
</reference>
<evidence type="ECO:0000313" key="2">
    <source>
        <dbReference type="Proteomes" id="UP000737018"/>
    </source>
</evidence>
<dbReference type="Proteomes" id="UP000737018">
    <property type="component" value="Unassembled WGS sequence"/>
</dbReference>
<keyword evidence="2" id="KW-1185">Reference proteome</keyword>
<organism evidence="1 2">
    <name type="scientific">Castanea mollissima</name>
    <name type="common">Chinese chestnut</name>
    <dbReference type="NCBI Taxonomy" id="60419"/>
    <lineage>
        <taxon>Eukaryota</taxon>
        <taxon>Viridiplantae</taxon>
        <taxon>Streptophyta</taxon>
        <taxon>Embryophyta</taxon>
        <taxon>Tracheophyta</taxon>
        <taxon>Spermatophyta</taxon>
        <taxon>Magnoliopsida</taxon>
        <taxon>eudicotyledons</taxon>
        <taxon>Gunneridae</taxon>
        <taxon>Pentapetalae</taxon>
        <taxon>rosids</taxon>
        <taxon>fabids</taxon>
        <taxon>Fagales</taxon>
        <taxon>Fagaceae</taxon>
        <taxon>Castanea</taxon>
    </lineage>
</organism>
<gene>
    <name evidence="1" type="ORF">CMV_001318</name>
</gene>
<dbReference type="AlphaFoldDB" id="A0A8J4S2N2"/>
<accession>A0A8J4S2N2</accession>
<dbReference type="OrthoDB" id="10413645at2759"/>
<comment type="caution">
    <text evidence="1">The sequence shown here is derived from an EMBL/GenBank/DDBJ whole genome shotgun (WGS) entry which is preliminary data.</text>
</comment>
<name>A0A8J4S2N2_9ROSI</name>
<sequence length="72" mass="8320">MTRDTLSHAGIWVENSSTQDKGTLIARKRSPSEIGSFDESARLIHYFSLIFFEWSLPQGLQDLQKDFALRLY</sequence>
<evidence type="ECO:0000313" key="1">
    <source>
        <dbReference type="EMBL" id="KAF3975428.1"/>
    </source>
</evidence>
<protein>
    <submittedName>
        <fullName evidence="1">Uncharacterized protein</fullName>
    </submittedName>
</protein>